<keyword evidence="2" id="KW-0175">Coiled coil</keyword>
<feature type="compositionally biased region" description="Polar residues" evidence="3">
    <location>
        <begin position="525"/>
        <end position="537"/>
    </location>
</feature>
<dbReference type="HOGENOM" id="CLU_029275_2_0_1"/>
<evidence type="ECO:0000313" key="5">
    <source>
        <dbReference type="Proteomes" id="UP000006911"/>
    </source>
</evidence>
<evidence type="ECO:0000313" key="4">
    <source>
        <dbReference type="EMBL" id="CAZ86509.1"/>
    </source>
</evidence>
<feature type="compositionally biased region" description="Low complexity" evidence="3">
    <location>
        <begin position="64"/>
        <end position="88"/>
    </location>
</feature>
<feature type="region of interest" description="Disordered" evidence="3">
    <location>
        <begin position="24"/>
        <end position="107"/>
    </location>
</feature>
<keyword evidence="5" id="KW-1185">Reference proteome</keyword>
<dbReference type="AlphaFoldDB" id="D5GPR6"/>
<dbReference type="RefSeq" id="XP_002842318.1">
    <property type="nucleotide sequence ID" value="XM_002842272.1"/>
</dbReference>
<feature type="coiled-coil region" evidence="2">
    <location>
        <begin position="302"/>
        <end position="332"/>
    </location>
</feature>
<dbReference type="GeneID" id="9183572"/>
<dbReference type="EMBL" id="FN430377">
    <property type="protein sequence ID" value="CAZ86509.1"/>
    <property type="molecule type" value="Genomic_DNA"/>
</dbReference>
<feature type="compositionally biased region" description="Basic and acidic residues" evidence="3">
    <location>
        <begin position="181"/>
        <end position="200"/>
    </location>
</feature>
<dbReference type="Proteomes" id="UP000006911">
    <property type="component" value="Unassembled WGS sequence"/>
</dbReference>
<dbReference type="KEGG" id="tml:GSTUM_00011989001"/>
<feature type="region of interest" description="Disordered" evidence="3">
    <location>
        <begin position="224"/>
        <end position="243"/>
    </location>
</feature>
<proteinExistence type="inferred from homology"/>
<dbReference type="InterPro" id="IPR026183">
    <property type="entry name" value="Taxilin_fam"/>
</dbReference>
<dbReference type="STRING" id="656061.D5GPR6"/>
<protein>
    <submittedName>
        <fullName evidence="4">(Perigord truffle) hypothetical protein</fullName>
    </submittedName>
</protein>
<dbReference type="Pfam" id="PF09728">
    <property type="entry name" value="Taxilin"/>
    <property type="match status" value="1"/>
</dbReference>
<feature type="compositionally biased region" description="Basic and acidic residues" evidence="3">
    <location>
        <begin position="441"/>
        <end position="450"/>
    </location>
</feature>
<evidence type="ECO:0000256" key="2">
    <source>
        <dbReference type="SAM" id="Coils"/>
    </source>
</evidence>
<evidence type="ECO:0000256" key="3">
    <source>
        <dbReference type="SAM" id="MobiDB-lite"/>
    </source>
</evidence>
<dbReference type="PANTHER" id="PTHR16127">
    <property type="entry name" value="TAXILIN"/>
    <property type="match status" value="1"/>
</dbReference>
<gene>
    <name evidence="4" type="ORF">GSTUM_00011989001</name>
</gene>
<comment type="similarity">
    <text evidence="1">Belongs to the taxilin family.</text>
</comment>
<sequence length="584" mass="65119">MAAVANTSSVPSAQRYALLRASAGYGHPVSGPPTGAGGGAAGSGPSSFEVPVPSTDDYGPVSEPTSSNATPPLPTTAPAGSAPGSVPPNKKAPNTGPKSKKPLDPMEVNNLLTAKISQLETDASLEEEEEKAISRAVRRANKELAELVSSREDHLAKVDAIQNKYSELLYEMKRLERDYAKSRKRADQLQKEKDHSRSEMQKAVSMKHKLETLCRELQKENKRIKDESKKLAQNEQQKREELSNKFENTITEIKNRMEEENDGGSRKVNAGVDELFKAKFKSFVDQYEMRELHCYSLIRTKELEVQWNLARYEQQRKQAEQEAHRAKALHAQVSTFSQTEAELRSQLNIYVEKFKQVEDTLNNSNDLFLTFRKEMEEMSKKTKRLEKENLTLSRKSDTTNRNLLKMAEERTKHQKELEILRKKNSKLENLCRALQAERTTLDTKLRDQEGGGRGGSVGGAGEGGELLEEEEEEEDDSEVDSEYEESDRYDDDASEDGSEGEEGEDDTEDENPQAAETAVSPKVSGGNQKQQQHTQKNGVEKAYPVANGVSFGRPAHTTDLISLQLPPPSTSERTEKATCAGVER</sequence>
<reference evidence="4 5" key="1">
    <citation type="journal article" date="2010" name="Nature">
        <title>Perigord black truffle genome uncovers evolutionary origins and mechanisms of symbiosis.</title>
        <authorList>
            <person name="Martin F."/>
            <person name="Kohler A."/>
            <person name="Murat C."/>
            <person name="Balestrini R."/>
            <person name="Coutinho P.M."/>
            <person name="Jaillon O."/>
            <person name="Montanini B."/>
            <person name="Morin E."/>
            <person name="Noel B."/>
            <person name="Percudani R."/>
            <person name="Porcel B."/>
            <person name="Rubini A."/>
            <person name="Amicucci A."/>
            <person name="Amselem J."/>
            <person name="Anthouard V."/>
            <person name="Arcioni S."/>
            <person name="Artiguenave F."/>
            <person name="Aury J.M."/>
            <person name="Ballario P."/>
            <person name="Bolchi A."/>
            <person name="Brenna A."/>
            <person name="Brun A."/>
            <person name="Buee M."/>
            <person name="Cantarel B."/>
            <person name="Chevalier G."/>
            <person name="Couloux A."/>
            <person name="Da Silva C."/>
            <person name="Denoeud F."/>
            <person name="Duplessis S."/>
            <person name="Ghignone S."/>
            <person name="Hilselberger B."/>
            <person name="Iotti M."/>
            <person name="Marcais B."/>
            <person name="Mello A."/>
            <person name="Miranda M."/>
            <person name="Pacioni G."/>
            <person name="Quesneville H."/>
            <person name="Riccioni C."/>
            <person name="Ruotolo R."/>
            <person name="Splivallo R."/>
            <person name="Stocchi V."/>
            <person name="Tisserant E."/>
            <person name="Viscomi A.R."/>
            <person name="Zambonelli A."/>
            <person name="Zampieri E."/>
            <person name="Henrissat B."/>
            <person name="Lebrun M.H."/>
            <person name="Paolocci F."/>
            <person name="Bonfante P."/>
            <person name="Ottonello S."/>
            <person name="Wincker P."/>
        </authorList>
    </citation>
    <scope>NUCLEOTIDE SEQUENCE [LARGE SCALE GENOMIC DNA]</scope>
    <source>
        <strain evidence="4 5">Mel28</strain>
    </source>
</reference>
<name>D5GPR6_TUBMM</name>
<dbReference type="PANTHER" id="PTHR16127:SF13">
    <property type="entry name" value="GH01188P"/>
    <property type="match status" value="1"/>
</dbReference>
<feature type="compositionally biased region" description="Basic and acidic residues" evidence="3">
    <location>
        <begin position="572"/>
        <end position="584"/>
    </location>
</feature>
<dbReference type="eggNOG" id="KOG1850">
    <property type="taxonomic scope" value="Eukaryota"/>
</dbReference>
<accession>D5GPR6</accession>
<dbReference type="GO" id="GO:0019905">
    <property type="term" value="F:syntaxin binding"/>
    <property type="evidence" value="ECO:0007669"/>
    <property type="project" value="InterPro"/>
</dbReference>
<feature type="region of interest" description="Disordered" evidence="3">
    <location>
        <begin position="441"/>
        <end position="584"/>
    </location>
</feature>
<feature type="compositionally biased region" description="Gly residues" evidence="3">
    <location>
        <begin position="451"/>
        <end position="464"/>
    </location>
</feature>
<organism evidence="4 5">
    <name type="scientific">Tuber melanosporum (strain Mel28)</name>
    <name type="common">Perigord black truffle</name>
    <dbReference type="NCBI Taxonomy" id="656061"/>
    <lineage>
        <taxon>Eukaryota</taxon>
        <taxon>Fungi</taxon>
        <taxon>Dikarya</taxon>
        <taxon>Ascomycota</taxon>
        <taxon>Pezizomycotina</taxon>
        <taxon>Pezizomycetes</taxon>
        <taxon>Pezizales</taxon>
        <taxon>Tuberaceae</taxon>
        <taxon>Tuber</taxon>
    </lineage>
</organism>
<dbReference type="InParanoid" id="D5GPR6"/>
<feature type="compositionally biased region" description="Acidic residues" evidence="3">
    <location>
        <begin position="465"/>
        <end position="511"/>
    </location>
</feature>
<feature type="region of interest" description="Disordered" evidence="3">
    <location>
        <begin position="181"/>
        <end position="205"/>
    </location>
</feature>
<evidence type="ECO:0000256" key="1">
    <source>
        <dbReference type="ARBA" id="ARBA00009550"/>
    </source>
</evidence>
<dbReference type="OMA" id="QTHFNTQ"/>